<protein>
    <recommendedName>
        <fullName evidence="3">Eukaryotic translation initiation factor 2 subunit 1</fullName>
    </recommendedName>
    <alternativeName>
        <fullName evidence="9">Eukaryotic translation initiation factor 2 subunit alpha</fullName>
    </alternativeName>
</protein>
<dbReference type="InterPro" id="IPR024055">
    <property type="entry name" value="TIF2_asu_C"/>
</dbReference>
<dbReference type="SMART" id="SM00316">
    <property type="entry name" value="S1"/>
    <property type="match status" value="1"/>
</dbReference>
<dbReference type="OrthoDB" id="1685042at2759"/>
<evidence type="ECO:0000256" key="9">
    <source>
        <dbReference type="ARBA" id="ARBA00033370"/>
    </source>
</evidence>
<dbReference type="GO" id="GO:0005829">
    <property type="term" value="C:cytosol"/>
    <property type="evidence" value="ECO:0007669"/>
    <property type="project" value="UniProtKB-SubCell"/>
</dbReference>
<keyword evidence="4" id="KW-0963">Cytoplasm</keyword>
<dbReference type="InterPro" id="IPR044126">
    <property type="entry name" value="S1_IF2_alpha"/>
</dbReference>
<comment type="subcellular location">
    <subcellularLocation>
        <location evidence="1">Cytoplasm</location>
        <location evidence="1">Cytosol</location>
    </subcellularLocation>
</comment>
<dbReference type="GO" id="GO:0033290">
    <property type="term" value="C:eukaryotic 48S preinitiation complex"/>
    <property type="evidence" value="ECO:0007669"/>
    <property type="project" value="TreeGrafter"/>
</dbReference>
<dbReference type="PANTHER" id="PTHR10602:SF0">
    <property type="entry name" value="EUKARYOTIC TRANSLATION INITIATION FACTOR 2 SUBUNIT 1"/>
    <property type="match status" value="1"/>
</dbReference>
<dbReference type="FunFam" id="1.10.150.190:FF:000001">
    <property type="entry name" value="Eukaryotic translation initiation factor 2 subunit 1"/>
    <property type="match status" value="1"/>
</dbReference>
<keyword evidence="6" id="KW-0597">Phosphoprotein</keyword>
<dbReference type="CDD" id="cd04452">
    <property type="entry name" value="S1_IF2_alpha"/>
    <property type="match status" value="1"/>
</dbReference>
<dbReference type="STRING" id="947166.A0A1D1VDK2"/>
<sequence>MVLKCRYYAQKLPEIEDVVLANVRSIQEMGAYVDLQEYNDTEGMILLSELSRRRIRSINKLIRVGRSEVVVVIRVDKEKGYIDLSKRRVSQADIVKAEEKFAKAKAVNSILRHTAEVLHFKTDQQLEDLHWKTAWYFDTKFKKQAASYDVFKAAVTDPTVLDECNLEENVKEVLLNNIKRRLTPQAVKIRADVEVACYGYEGIDAVKEALRAGLTLSTEDSPVKINLIAPPTYVMTTTTLERTEGLKLLGDALNLIKERIEKYGGRFSIQMAPKVVTDTEETALAKHLEQLELANREVAGDDDFEEDVPATGDVPEAETEEAGEGDAAGDNE</sequence>
<dbReference type="Pfam" id="PF07541">
    <property type="entry name" value="EIF_2_alpha"/>
    <property type="match status" value="1"/>
</dbReference>
<evidence type="ECO:0000256" key="5">
    <source>
        <dbReference type="ARBA" id="ARBA00022540"/>
    </source>
</evidence>
<proteinExistence type="inferred from homology"/>
<dbReference type="SUPFAM" id="SSF116742">
    <property type="entry name" value="eIF2alpha middle domain-like"/>
    <property type="match status" value="1"/>
</dbReference>
<evidence type="ECO:0000256" key="10">
    <source>
        <dbReference type="SAM" id="MobiDB-lite"/>
    </source>
</evidence>
<dbReference type="InterPro" id="IPR012340">
    <property type="entry name" value="NA-bd_OB-fold"/>
</dbReference>
<dbReference type="AlphaFoldDB" id="A0A1D1VDK2"/>
<organism evidence="12 13">
    <name type="scientific">Ramazzottius varieornatus</name>
    <name type="common">Water bear</name>
    <name type="synonym">Tardigrade</name>
    <dbReference type="NCBI Taxonomy" id="947166"/>
    <lineage>
        <taxon>Eukaryota</taxon>
        <taxon>Metazoa</taxon>
        <taxon>Ecdysozoa</taxon>
        <taxon>Tardigrada</taxon>
        <taxon>Eutardigrada</taxon>
        <taxon>Parachela</taxon>
        <taxon>Hypsibioidea</taxon>
        <taxon>Ramazzottiidae</taxon>
        <taxon>Ramazzottius</taxon>
    </lineage>
</organism>
<dbReference type="Gene3D" id="1.10.150.190">
    <property type="entry name" value="Translation initiation factor 2, subunit 1, domain 2"/>
    <property type="match status" value="1"/>
</dbReference>
<reference evidence="12 13" key="1">
    <citation type="journal article" date="2016" name="Nat. Commun.">
        <title>Extremotolerant tardigrade genome and improved radiotolerance of human cultured cells by tardigrade-unique protein.</title>
        <authorList>
            <person name="Hashimoto T."/>
            <person name="Horikawa D.D."/>
            <person name="Saito Y."/>
            <person name="Kuwahara H."/>
            <person name="Kozuka-Hata H."/>
            <person name="Shin-I T."/>
            <person name="Minakuchi Y."/>
            <person name="Ohishi K."/>
            <person name="Motoyama A."/>
            <person name="Aizu T."/>
            <person name="Enomoto A."/>
            <person name="Kondo K."/>
            <person name="Tanaka S."/>
            <person name="Hara Y."/>
            <person name="Koshikawa S."/>
            <person name="Sagara H."/>
            <person name="Miura T."/>
            <person name="Yokobori S."/>
            <person name="Miyagawa K."/>
            <person name="Suzuki Y."/>
            <person name="Kubo T."/>
            <person name="Oyama M."/>
            <person name="Kohara Y."/>
            <person name="Fujiyama A."/>
            <person name="Arakawa K."/>
            <person name="Katayama T."/>
            <person name="Toyoda A."/>
            <person name="Kunieda T."/>
        </authorList>
    </citation>
    <scope>NUCLEOTIDE SEQUENCE [LARGE SCALE GENOMIC DNA]</scope>
    <source>
        <strain evidence="12 13">YOKOZUNA-1</strain>
    </source>
</reference>
<evidence type="ECO:0000256" key="6">
    <source>
        <dbReference type="ARBA" id="ARBA00022553"/>
    </source>
</evidence>
<dbReference type="GO" id="GO:0043022">
    <property type="term" value="F:ribosome binding"/>
    <property type="evidence" value="ECO:0007669"/>
    <property type="project" value="TreeGrafter"/>
</dbReference>
<comment type="caution">
    <text evidence="12">The sequence shown here is derived from an EMBL/GenBank/DDBJ whole genome shotgun (WGS) entry which is preliminary data.</text>
</comment>
<dbReference type="GO" id="GO:0005850">
    <property type="term" value="C:eukaryotic translation initiation factor 2 complex"/>
    <property type="evidence" value="ECO:0007669"/>
    <property type="project" value="TreeGrafter"/>
</dbReference>
<dbReference type="PANTHER" id="PTHR10602">
    <property type="entry name" value="EUKARYOTIC TRANSLATION INITIATION FACTOR 2 SUBUNIT 1"/>
    <property type="match status" value="1"/>
</dbReference>
<keyword evidence="5" id="KW-0396">Initiation factor</keyword>
<evidence type="ECO:0000256" key="7">
    <source>
        <dbReference type="ARBA" id="ARBA00022884"/>
    </source>
</evidence>
<accession>A0A1D1VDK2</accession>
<evidence type="ECO:0000256" key="4">
    <source>
        <dbReference type="ARBA" id="ARBA00022490"/>
    </source>
</evidence>
<feature type="region of interest" description="Disordered" evidence="10">
    <location>
        <begin position="296"/>
        <end position="332"/>
    </location>
</feature>
<evidence type="ECO:0000256" key="8">
    <source>
        <dbReference type="ARBA" id="ARBA00022917"/>
    </source>
</evidence>
<feature type="domain" description="S1 motif" evidence="11">
    <location>
        <begin position="16"/>
        <end position="87"/>
    </location>
</feature>
<dbReference type="GO" id="GO:0003743">
    <property type="term" value="F:translation initiation factor activity"/>
    <property type="evidence" value="ECO:0007669"/>
    <property type="project" value="UniProtKB-KW"/>
</dbReference>
<gene>
    <name evidence="12" type="primary">RvY_10668-1</name>
    <name evidence="12" type="synonym">RvY_10668.1</name>
    <name evidence="12" type="ORF">RvY_10668</name>
</gene>
<keyword evidence="7" id="KW-0694">RNA-binding</keyword>
<dbReference type="SUPFAM" id="SSF50249">
    <property type="entry name" value="Nucleic acid-binding proteins"/>
    <property type="match status" value="1"/>
</dbReference>
<dbReference type="EMBL" id="BDGG01000005">
    <property type="protein sequence ID" value="GAU99709.1"/>
    <property type="molecule type" value="Genomic_DNA"/>
</dbReference>
<dbReference type="FunFam" id="2.40.50.140:FF:000795">
    <property type="entry name" value="Eukaryotic translation initiation factor 2 subunit 1"/>
    <property type="match status" value="1"/>
</dbReference>
<dbReference type="Gene3D" id="2.40.50.140">
    <property type="entry name" value="Nucleic acid-binding proteins"/>
    <property type="match status" value="1"/>
</dbReference>
<dbReference type="Pfam" id="PF00575">
    <property type="entry name" value="S1"/>
    <property type="match status" value="1"/>
</dbReference>
<keyword evidence="8" id="KW-0648">Protein biosynthesis</keyword>
<dbReference type="Proteomes" id="UP000186922">
    <property type="component" value="Unassembled WGS sequence"/>
</dbReference>
<evidence type="ECO:0000259" key="11">
    <source>
        <dbReference type="PROSITE" id="PS50126"/>
    </source>
</evidence>
<dbReference type="InterPro" id="IPR003029">
    <property type="entry name" value="S1_domain"/>
</dbReference>
<dbReference type="InterPro" id="IPR024054">
    <property type="entry name" value="TIF2_asu_middle_sf"/>
</dbReference>
<keyword evidence="13" id="KW-1185">Reference proteome</keyword>
<name>A0A1D1VDK2_RAMVA</name>
<dbReference type="SUPFAM" id="SSF110993">
    <property type="entry name" value="eIF-2-alpha, C-terminal domain"/>
    <property type="match status" value="1"/>
</dbReference>
<evidence type="ECO:0000313" key="12">
    <source>
        <dbReference type="EMBL" id="GAU99709.1"/>
    </source>
</evidence>
<comment type="similarity">
    <text evidence="2">Belongs to the eIF-2-alpha family.</text>
</comment>
<evidence type="ECO:0000256" key="2">
    <source>
        <dbReference type="ARBA" id="ARBA00007223"/>
    </source>
</evidence>
<evidence type="ECO:0000256" key="1">
    <source>
        <dbReference type="ARBA" id="ARBA00004514"/>
    </source>
</evidence>
<feature type="compositionally biased region" description="Acidic residues" evidence="10">
    <location>
        <begin position="315"/>
        <end position="332"/>
    </location>
</feature>
<evidence type="ECO:0000313" key="13">
    <source>
        <dbReference type="Proteomes" id="UP000186922"/>
    </source>
</evidence>
<dbReference type="Gene3D" id="3.30.70.1130">
    <property type="entry name" value="EIF_2_alpha"/>
    <property type="match status" value="1"/>
</dbReference>
<dbReference type="PROSITE" id="PS50126">
    <property type="entry name" value="S1"/>
    <property type="match status" value="1"/>
</dbReference>
<evidence type="ECO:0000256" key="3">
    <source>
        <dbReference type="ARBA" id="ARBA00020950"/>
    </source>
</evidence>
<dbReference type="GO" id="GO:0003723">
    <property type="term" value="F:RNA binding"/>
    <property type="evidence" value="ECO:0007669"/>
    <property type="project" value="UniProtKB-KW"/>
</dbReference>
<dbReference type="FunFam" id="3.30.70.1130:FF:000001">
    <property type="entry name" value="Eukaryotic translation initiation factor 2 subunit 1"/>
    <property type="match status" value="1"/>
</dbReference>
<dbReference type="InterPro" id="IPR011488">
    <property type="entry name" value="TIF_2_asu"/>
</dbReference>